<reference evidence="2" key="1">
    <citation type="submission" date="2014-05" db="EMBL/GenBank/DDBJ databases">
        <authorList>
            <person name="Chronopoulou M."/>
        </authorList>
    </citation>
    <scope>NUCLEOTIDE SEQUENCE</scope>
    <source>
        <tissue evidence="2">Whole organism</tissue>
    </source>
</reference>
<name>A0A0K2UB17_LEPSM</name>
<evidence type="ECO:0000313" key="2">
    <source>
        <dbReference type="EMBL" id="CDW35419.1"/>
    </source>
</evidence>
<keyword evidence="1" id="KW-0732">Signal</keyword>
<organism evidence="2">
    <name type="scientific">Lepeophtheirus salmonis</name>
    <name type="common">Salmon louse</name>
    <name type="synonym">Caligus salmonis</name>
    <dbReference type="NCBI Taxonomy" id="72036"/>
    <lineage>
        <taxon>Eukaryota</taxon>
        <taxon>Metazoa</taxon>
        <taxon>Ecdysozoa</taxon>
        <taxon>Arthropoda</taxon>
        <taxon>Crustacea</taxon>
        <taxon>Multicrustacea</taxon>
        <taxon>Hexanauplia</taxon>
        <taxon>Copepoda</taxon>
        <taxon>Siphonostomatoida</taxon>
        <taxon>Caligidae</taxon>
        <taxon>Lepeophtheirus</taxon>
    </lineage>
</organism>
<evidence type="ECO:0008006" key="3">
    <source>
        <dbReference type="Google" id="ProtNLM"/>
    </source>
</evidence>
<accession>A0A0K2UB17</accession>
<sequence length="89" mass="10188">MILSIFLTTGLSVRGASFTTTHTQEQNRWNLYCATRTKRVSKSSKHFFLSGTKIVKYGEFLPFRPPYSTHDNSRLNQSSVILSQKVFVV</sequence>
<feature type="chain" id="PRO_5013085183" description="Secreted protein" evidence="1">
    <location>
        <begin position="16"/>
        <end position="89"/>
    </location>
</feature>
<protein>
    <recommendedName>
        <fullName evidence="3">Secreted protein</fullName>
    </recommendedName>
</protein>
<proteinExistence type="predicted"/>
<dbReference type="EMBL" id="HACA01018058">
    <property type="protein sequence ID" value="CDW35419.1"/>
    <property type="molecule type" value="Transcribed_RNA"/>
</dbReference>
<dbReference type="AlphaFoldDB" id="A0A0K2UB17"/>
<evidence type="ECO:0000256" key="1">
    <source>
        <dbReference type="SAM" id="SignalP"/>
    </source>
</evidence>
<feature type="signal peptide" evidence="1">
    <location>
        <begin position="1"/>
        <end position="15"/>
    </location>
</feature>